<evidence type="ECO:0000259" key="1">
    <source>
        <dbReference type="Pfam" id="PF13451"/>
    </source>
</evidence>
<dbReference type="Pfam" id="PF13451">
    <property type="entry name" value="zf_Tbcl"/>
    <property type="match status" value="1"/>
</dbReference>
<sequence>MPPGAVAADTTQQVHVSPYGSAKKFYVDVAFKCKDCGADEVWTGEQQKWFYEVAKGSLYATAVRCRDCRNRLNDQRELQRKQMDAADEAKRNG</sequence>
<reference evidence="2 3" key="1">
    <citation type="submission" date="2019-02" db="EMBL/GenBank/DDBJ databases">
        <title>Deep-cultivation of Planctomycetes and their phenomic and genomic characterization uncovers novel biology.</title>
        <authorList>
            <person name="Wiegand S."/>
            <person name="Jogler M."/>
            <person name="Boedeker C."/>
            <person name="Pinto D."/>
            <person name="Vollmers J."/>
            <person name="Rivas-Marin E."/>
            <person name="Kohn T."/>
            <person name="Peeters S.H."/>
            <person name="Heuer A."/>
            <person name="Rast P."/>
            <person name="Oberbeckmann S."/>
            <person name="Bunk B."/>
            <person name="Jeske O."/>
            <person name="Meyerdierks A."/>
            <person name="Storesund J.E."/>
            <person name="Kallscheuer N."/>
            <person name="Luecker S."/>
            <person name="Lage O.M."/>
            <person name="Pohl T."/>
            <person name="Merkel B.J."/>
            <person name="Hornburger P."/>
            <person name="Mueller R.-W."/>
            <person name="Bruemmer F."/>
            <person name="Labrenz M."/>
            <person name="Spormann A.M."/>
            <person name="Op Den Camp H."/>
            <person name="Overmann J."/>
            <person name="Amann R."/>
            <person name="Jetten M.S.M."/>
            <person name="Mascher T."/>
            <person name="Medema M.H."/>
            <person name="Devos D.P."/>
            <person name="Kaster A.-K."/>
            <person name="Ovreas L."/>
            <person name="Rohde M."/>
            <person name="Galperin M.Y."/>
            <person name="Jogler C."/>
        </authorList>
    </citation>
    <scope>NUCLEOTIDE SEQUENCE [LARGE SCALE GENOMIC DNA]</scope>
    <source>
        <strain evidence="2 3">Poly51</strain>
    </source>
</reference>
<gene>
    <name evidence="2" type="ORF">Poly51_39930</name>
</gene>
<comment type="caution">
    <text evidence="2">The sequence shown here is derived from an EMBL/GenBank/DDBJ whole genome shotgun (WGS) entry which is preliminary data.</text>
</comment>
<accession>A0A5C6EQY0</accession>
<evidence type="ECO:0000313" key="3">
    <source>
        <dbReference type="Proteomes" id="UP000318288"/>
    </source>
</evidence>
<name>A0A5C6EQY0_9BACT</name>
<protein>
    <recommendedName>
        <fullName evidence="1">Probable zinc-binding domain-containing protein</fullName>
    </recommendedName>
</protein>
<feature type="domain" description="Probable zinc-binding" evidence="1">
    <location>
        <begin position="28"/>
        <end position="76"/>
    </location>
</feature>
<dbReference type="EMBL" id="SJPW01000005">
    <property type="protein sequence ID" value="TWU50700.1"/>
    <property type="molecule type" value="Genomic_DNA"/>
</dbReference>
<keyword evidence="3" id="KW-1185">Reference proteome</keyword>
<evidence type="ECO:0000313" key="2">
    <source>
        <dbReference type="EMBL" id="TWU50700.1"/>
    </source>
</evidence>
<proteinExistence type="predicted"/>
<dbReference type="InterPro" id="IPR025306">
    <property type="entry name" value="Zn-bnd_dom_prob"/>
</dbReference>
<dbReference type="Proteomes" id="UP000318288">
    <property type="component" value="Unassembled WGS sequence"/>
</dbReference>
<dbReference type="AlphaFoldDB" id="A0A5C6EQY0"/>
<organism evidence="2 3">
    <name type="scientific">Rubripirellula tenax</name>
    <dbReference type="NCBI Taxonomy" id="2528015"/>
    <lineage>
        <taxon>Bacteria</taxon>
        <taxon>Pseudomonadati</taxon>
        <taxon>Planctomycetota</taxon>
        <taxon>Planctomycetia</taxon>
        <taxon>Pirellulales</taxon>
        <taxon>Pirellulaceae</taxon>
        <taxon>Rubripirellula</taxon>
    </lineage>
</organism>